<reference evidence="3" key="2">
    <citation type="journal article" date="2023" name="IMA Fungus">
        <title>Comparative genomic study of the Penicillium genus elucidates a diverse pangenome and 15 lateral gene transfer events.</title>
        <authorList>
            <person name="Petersen C."/>
            <person name="Sorensen T."/>
            <person name="Nielsen M.R."/>
            <person name="Sondergaard T.E."/>
            <person name="Sorensen J.L."/>
            <person name="Fitzpatrick D.A."/>
            <person name="Frisvad J.C."/>
            <person name="Nielsen K.L."/>
        </authorList>
    </citation>
    <scope>NUCLEOTIDE SEQUENCE</scope>
    <source>
        <strain evidence="3">IBT 21472</strain>
    </source>
</reference>
<keyword evidence="2" id="KW-1133">Transmembrane helix</keyword>
<feature type="region of interest" description="Disordered" evidence="1">
    <location>
        <begin position="485"/>
        <end position="652"/>
    </location>
</feature>
<gene>
    <name evidence="3" type="ORF">N7476_003638</name>
</gene>
<name>A0A9W9U9S1_9EURO</name>
<keyword evidence="2" id="KW-0472">Membrane</keyword>
<feature type="compositionally biased region" description="Polar residues" evidence="1">
    <location>
        <begin position="702"/>
        <end position="712"/>
    </location>
</feature>
<keyword evidence="4" id="KW-1185">Reference proteome</keyword>
<feature type="compositionally biased region" description="Basic residues" evidence="1">
    <location>
        <begin position="591"/>
        <end position="602"/>
    </location>
</feature>
<feature type="region of interest" description="Disordered" evidence="1">
    <location>
        <begin position="240"/>
        <end position="265"/>
    </location>
</feature>
<dbReference type="AlphaFoldDB" id="A0A9W9U9S1"/>
<feature type="transmembrane region" description="Helical" evidence="2">
    <location>
        <begin position="87"/>
        <end position="107"/>
    </location>
</feature>
<dbReference type="EMBL" id="JAPZBO010000002">
    <property type="protein sequence ID" value="KAJ5325038.1"/>
    <property type="molecule type" value="Genomic_DNA"/>
</dbReference>
<feature type="compositionally biased region" description="Basic and acidic residues" evidence="1">
    <location>
        <begin position="570"/>
        <end position="583"/>
    </location>
</feature>
<evidence type="ECO:0000313" key="4">
    <source>
        <dbReference type="Proteomes" id="UP001147746"/>
    </source>
</evidence>
<feature type="transmembrane region" description="Helical" evidence="2">
    <location>
        <begin position="153"/>
        <end position="175"/>
    </location>
</feature>
<feature type="compositionally biased region" description="Polar residues" evidence="1">
    <location>
        <begin position="640"/>
        <end position="650"/>
    </location>
</feature>
<protein>
    <submittedName>
        <fullName evidence="3">Uncharacterized protein</fullName>
    </submittedName>
</protein>
<feature type="compositionally biased region" description="Basic and acidic residues" evidence="1">
    <location>
        <begin position="252"/>
        <end position="261"/>
    </location>
</feature>
<evidence type="ECO:0000313" key="3">
    <source>
        <dbReference type="EMBL" id="KAJ5325038.1"/>
    </source>
</evidence>
<feature type="compositionally biased region" description="Basic and acidic residues" evidence="1">
    <location>
        <begin position="609"/>
        <end position="619"/>
    </location>
</feature>
<keyword evidence="2" id="KW-0812">Transmembrane</keyword>
<dbReference type="Proteomes" id="UP001147746">
    <property type="component" value="Unassembled WGS sequence"/>
</dbReference>
<feature type="region of interest" description="Disordered" evidence="1">
    <location>
        <begin position="676"/>
        <end position="722"/>
    </location>
</feature>
<evidence type="ECO:0000256" key="2">
    <source>
        <dbReference type="SAM" id="Phobius"/>
    </source>
</evidence>
<feature type="transmembrane region" description="Helical" evidence="2">
    <location>
        <begin position="200"/>
        <end position="224"/>
    </location>
</feature>
<feature type="compositionally biased region" description="Polar residues" evidence="1">
    <location>
        <begin position="534"/>
        <end position="544"/>
    </location>
</feature>
<feature type="region of interest" description="Disordered" evidence="1">
    <location>
        <begin position="1"/>
        <end position="51"/>
    </location>
</feature>
<proteinExistence type="predicted"/>
<organism evidence="3 4">
    <name type="scientific">Penicillium atrosanguineum</name>
    <dbReference type="NCBI Taxonomy" id="1132637"/>
    <lineage>
        <taxon>Eukaryota</taxon>
        <taxon>Fungi</taxon>
        <taxon>Dikarya</taxon>
        <taxon>Ascomycota</taxon>
        <taxon>Pezizomycotina</taxon>
        <taxon>Eurotiomycetes</taxon>
        <taxon>Eurotiomycetidae</taxon>
        <taxon>Eurotiales</taxon>
        <taxon>Aspergillaceae</taxon>
        <taxon>Penicillium</taxon>
    </lineage>
</organism>
<feature type="transmembrane region" description="Helical" evidence="2">
    <location>
        <begin position="113"/>
        <end position="133"/>
    </location>
</feature>
<comment type="caution">
    <text evidence="3">The sequence shown here is derived from an EMBL/GenBank/DDBJ whole genome shotgun (WGS) entry which is preliminary data.</text>
</comment>
<feature type="compositionally biased region" description="Basic and acidic residues" evidence="1">
    <location>
        <begin position="678"/>
        <end position="700"/>
    </location>
</feature>
<sequence length="722" mass="79210">MGKSEPPFLYDRPSTYNFHGPTDQGFNPKAVTQASRVREQPKPKQTGPLLNFNRHPDSWASSLDKSTWTPMHPNTKNRVKYTRGTQLGLRVLTILGALGSLFCSIVIKDAATTVIWIIRAGPIVAIMHTIYGICHLSRSPAPRPPASQASYGVFASTLDLGLIPFYVFTAIIAHAEYTEDAYHWSTMFKSTGLTGDISEAMFICALVNAGLHLVSLSLSIYLAVIFRKISNLPPDLNPLEDNLTARPKRSRKEMNMDEKHMSSSTLASTIEDPLIGPPRSVPFIHTRNQSFGGGSSRGSVDIMNEKRHSETSFQQHRLSHMEPASPEMLFYQPPSQPFDLTSQTSAPEYRNVPKQLPEFVDPTTHMRHLASRTADRSDSVSPLSDNWIAYSDRAPSPINDVHNQNETTLRQSSSVYSRRTDATGASTGSGIRDWFAYGQKPASIGSAIPEDTRGEYASVAANEYYGHEDDNDHEQDLGDTRFNIFPDPEEHEIDTQDEPAHGLPFNPLMLNPPTPQPVLTEIPENTDPVRRSALGNNPNMSQNPKAHELKPQATTDSPPTKSRFYGGLEEEGKPRRVRSREPSGQDQMARKPTKLSKKRSKKMAAYQTLKKDDSGDEGHMSPPVPSSPALNEGDRKGRVVSNTGADTFGQSIVGGVGASLSSYGSYLAGLGVPKVGTRRRDVSGKVAEEGRGGKSIEVEPHSSPSANQSQTRAAGWARFAGL</sequence>
<feature type="compositionally biased region" description="Acidic residues" evidence="1">
    <location>
        <begin position="487"/>
        <end position="497"/>
    </location>
</feature>
<evidence type="ECO:0000256" key="1">
    <source>
        <dbReference type="SAM" id="MobiDB-lite"/>
    </source>
</evidence>
<reference evidence="3" key="1">
    <citation type="submission" date="2022-12" db="EMBL/GenBank/DDBJ databases">
        <authorList>
            <person name="Petersen C."/>
        </authorList>
    </citation>
    <scope>NUCLEOTIDE SEQUENCE</scope>
    <source>
        <strain evidence="3">IBT 21472</strain>
    </source>
</reference>
<accession>A0A9W9U9S1</accession>